<keyword evidence="10" id="KW-1185">Reference proteome</keyword>
<evidence type="ECO:0000256" key="5">
    <source>
        <dbReference type="ARBA" id="ARBA00022729"/>
    </source>
</evidence>
<dbReference type="RefSeq" id="WP_224311073.1">
    <property type="nucleotide sequence ID" value="NZ_JAIRBM010000001.1"/>
</dbReference>
<dbReference type="EMBL" id="JAIRBM010000001">
    <property type="protein sequence ID" value="MBZ6075034.1"/>
    <property type="molecule type" value="Genomic_DNA"/>
</dbReference>
<keyword evidence="7" id="KW-0998">Cell outer membrane</keyword>
<dbReference type="PANTHER" id="PTHR35093">
    <property type="entry name" value="OUTER MEMBRANE PROTEIN NMB0088-RELATED"/>
    <property type="match status" value="1"/>
</dbReference>
<dbReference type="Proteomes" id="UP000704176">
    <property type="component" value="Unassembled WGS sequence"/>
</dbReference>
<evidence type="ECO:0000256" key="4">
    <source>
        <dbReference type="ARBA" id="ARBA00022692"/>
    </source>
</evidence>
<reference evidence="9 10" key="1">
    <citation type="submission" date="2021-09" db="EMBL/GenBank/DDBJ databases">
        <title>The complete genome sequence of a new microorganism.</title>
        <authorList>
            <person name="Zi Z."/>
        </authorList>
    </citation>
    <scope>NUCLEOTIDE SEQUENCE [LARGE SCALE GENOMIC DNA]</scope>
    <source>
        <strain evidence="9 10">WGZ8</strain>
    </source>
</reference>
<evidence type="ECO:0000256" key="7">
    <source>
        <dbReference type="ARBA" id="ARBA00023237"/>
    </source>
</evidence>
<feature type="signal peptide" evidence="8">
    <location>
        <begin position="1"/>
        <end position="26"/>
    </location>
</feature>
<comment type="subcellular location">
    <subcellularLocation>
        <location evidence="1">Cell outer membrane</location>
        <topology evidence="1">Multi-pass membrane protein</topology>
    </subcellularLocation>
</comment>
<evidence type="ECO:0000256" key="2">
    <source>
        <dbReference type="ARBA" id="ARBA00008163"/>
    </source>
</evidence>
<evidence type="ECO:0000256" key="8">
    <source>
        <dbReference type="SAM" id="SignalP"/>
    </source>
</evidence>
<proteinExistence type="inferred from homology"/>
<gene>
    <name evidence="9" type="ORF">K9B37_01815</name>
</gene>
<evidence type="ECO:0000313" key="10">
    <source>
        <dbReference type="Proteomes" id="UP000704176"/>
    </source>
</evidence>
<dbReference type="Gene3D" id="2.40.160.60">
    <property type="entry name" value="Outer membrane protein transport protein (OMPP1/FadL/TodX)"/>
    <property type="match status" value="1"/>
</dbReference>
<keyword evidence="5 8" id="KW-0732">Signal</keyword>
<keyword evidence="6" id="KW-0472">Membrane</keyword>
<sequence length="433" mass="46232">MRFNRSLILAAVSLSALVAAQGAAQAGAFALREQSATGQGESFAGVAAGSAGVSSMYWNPATITMAPGWQGEFHATAIIPESKIAPTFTIPAGLAALGPSGDIGMDAVVPAGYASFQINDSLWLGFYNGAPYGLVTKPNPVWAGQIYARTTSVFSYEAMPTIGYKVNDWLSVGAGVRAQYFKVRYFSATAASPFAPSAGLEGDSWGFGYSLGATLTPFAGTSIGIGFRSAVEQKLEGNFQYFGIPIKANLVLPESVSVGISQRITDAFTLNATAEWTNWSRLGYPRVTNGLTGTLLAQSPYLPLDYKDGWFFSVGGEYRINPAWTVRAGLGYEISPIELETRSPRLPDTDRVWLSVGTTYNWSDQLSFDLAYTHIFAVGNTNLSLTPGNPTFATRGAVLTADVDTHVDIISAGVKYRWDNPAKAIPAPIVRKY</sequence>
<keyword evidence="3" id="KW-1134">Transmembrane beta strand</keyword>
<evidence type="ECO:0000256" key="6">
    <source>
        <dbReference type="ARBA" id="ARBA00023136"/>
    </source>
</evidence>
<dbReference type="Pfam" id="PF03349">
    <property type="entry name" value="Toluene_X"/>
    <property type="match status" value="1"/>
</dbReference>
<evidence type="ECO:0000256" key="3">
    <source>
        <dbReference type="ARBA" id="ARBA00022452"/>
    </source>
</evidence>
<feature type="chain" id="PRO_5047134325" evidence="8">
    <location>
        <begin position="27"/>
        <end position="433"/>
    </location>
</feature>
<evidence type="ECO:0000256" key="1">
    <source>
        <dbReference type="ARBA" id="ARBA00004571"/>
    </source>
</evidence>
<keyword evidence="4" id="KW-0812">Transmembrane</keyword>
<evidence type="ECO:0000313" key="9">
    <source>
        <dbReference type="EMBL" id="MBZ6075034.1"/>
    </source>
</evidence>
<dbReference type="InterPro" id="IPR005017">
    <property type="entry name" value="OMPP1/FadL/TodX"/>
</dbReference>
<protein>
    <submittedName>
        <fullName evidence="9">OmpP1/FadL family transporter</fullName>
    </submittedName>
</protein>
<comment type="similarity">
    <text evidence="2">Belongs to the OmpP1/FadL family.</text>
</comment>
<accession>A0ABS7VHP7</accession>
<name>A0ABS7VHP7_9HYPH</name>
<comment type="caution">
    <text evidence="9">The sequence shown here is derived from an EMBL/GenBank/DDBJ whole genome shotgun (WGS) entry which is preliminary data.</text>
</comment>
<dbReference type="PANTHER" id="PTHR35093:SF8">
    <property type="entry name" value="OUTER MEMBRANE PROTEIN NMB0088-RELATED"/>
    <property type="match status" value="1"/>
</dbReference>
<dbReference type="SUPFAM" id="SSF56935">
    <property type="entry name" value="Porins"/>
    <property type="match status" value="1"/>
</dbReference>
<organism evidence="9 10">
    <name type="scientific">Microvirga puerhi</name>
    <dbReference type="NCBI Taxonomy" id="2876078"/>
    <lineage>
        <taxon>Bacteria</taxon>
        <taxon>Pseudomonadati</taxon>
        <taxon>Pseudomonadota</taxon>
        <taxon>Alphaproteobacteria</taxon>
        <taxon>Hyphomicrobiales</taxon>
        <taxon>Methylobacteriaceae</taxon>
        <taxon>Microvirga</taxon>
    </lineage>
</organism>